<keyword evidence="7" id="KW-0282">Flagellum</keyword>
<dbReference type="PROSITE" id="PS51393">
    <property type="entry name" value="LIPOXYGENASE_3"/>
    <property type="match status" value="1"/>
</dbReference>
<evidence type="ECO:0000259" key="6">
    <source>
        <dbReference type="PROSITE" id="PS51393"/>
    </source>
</evidence>
<comment type="subcellular location">
    <subcellularLocation>
        <location evidence="1">Cell membrane</location>
    </subcellularLocation>
</comment>
<keyword evidence="5" id="KW-0472">Membrane</keyword>
<dbReference type="GO" id="GO:0046872">
    <property type="term" value="F:metal ion binding"/>
    <property type="evidence" value="ECO:0007669"/>
    <property type="project" value="InterPro"/>
</dbReference>
<evidence type="ECO:0000313" key="7">
    <source>
        <dbReference type="EMBL" id="HHJ80199.1"/>
    </source>
</evidence>
<gene>
    <name evidence="7" type="ORF">ENJ65_01045</name>
</gene>
<evidence type="ECO:0000256" key="3">
    <source>
        <dbReference type="ARBA" id="ARBA00022692"/>
    </source>
</evidence>
<dbReference type="EMBL" id="DRNF01000073">
    <property type="protein sequence ID" value="HHJ80199.1"/>
    <property type="molecule type" value="Genomic_DNA"/>
</dbReference>
<evidence type="ECO:0000256" key="5">
    <source>
        <dbReference type="ARBA" id="ARBA00023136"/>
    </source>
</evidence>
<dbReference type="GO" id="GO:0016702">
    <property type="term" value="F:oxidoreductase activity, acting on single donors with incorporation of molecular oxygen, incorporation of two atoms of oxygen"/>
    <property type="evidence" value="ECO:0007669"/>
    <property type="project" value="InterPro"/>
</dbReference>
<name>A0A832J337_9GAMM</name>
<keyword evidence="4" id="KW-1133">Transmembrane helix</keyword>
<evidence type="ECO:0000256" key="1">
    <source>
        <dbReference type="ARBA" id="ARBA00004236"/>
    </source>
</evidence>
<evidence type="ECO:0000256" key="4">
    <source>
        <dbReference type="ARBA" id="ARBA00022989"/>
    </source>
</evidence>
<keyword evidence="2" id="KW-1003">Cell membrane</keyword>
<reference evidence="7" key="1">
    <citation type="journal article" date="2020" name="mSystems">
        <title>Genome- and Community-Level Interaction Insights into Carbon Utilization and Element Cycling Functions of Hydrothermarchaeota in Hydrothermal Sediment.</title>
        <authorList>
            <person name="Zhou Z."/>
            <person name="Liu Y."/>
            <person name="Xu W."/>
            <person name="Pan J."/>
            <person name="Luo Z.H."/>
            <person name="Li M."/>
        </authorList>
    </citation>
    <scope>NUCLEOTIDE SEQUENCE [LARGE SCALE GENOMIC DNA]</scope>
    <source>
        <strain evidence="7">HyVt-505</strain>
    </source>
</reference>
<comment type="caution">
    <text evidence="7">The sequence shown here is derived from an EMBL/GenBank/DDBJ whole genome shotgun (WGS) entry which is preliminary data.</text>
</comment>
<feature type="non-terminal residue" evidence="7">
    <location>
        <position position="1"/>
    </location>
</feature>
<protein>
    <submittedName>
        <fullName evidence="7">Flagellar biosynthesis protein FliO</fullName>
    </submittedName>
</protein>
<dbReference type="Proteomes" id="UP000885832">
    <property type="component" value="Unassembled WGS sequence"/>
</dbReference>
<dbReference type="Pfam" id="PF04347">
    <property type="entry name" value="FliO"/>
    <property type="match status" value="1"/>
</dbReference>
<keyword evidence="7" id="KW-0966">Cell projection</keyword>
<evidence type="ECO:0000256" key="2">
    <source>
        <dbReference type="ARBA" id="ARBA00022475"/>
    </source>
</evidence>
<dbReference type="InterPro" id="IPR013819">
    <property type="entry name" value="LipOase_C"/>
</dbReference>
<feature type="domain" description="Lipoxygenase" evidence="6">
    <location>
        <begin position="1"/>
        <end position="71"/>
    </location>
</feature>
<dbReference type="InterPro" id="IPR022781">
    <property type="entry name" value="Flagellar_biosynth_FliO"/>
</dbReference>
<dbReference type="AlphaFoldDB" id="A0A832J337"/>
<accession>A0A832J337</accession>
<organism evidence="7">
    <name type="scientific">Candidatus Tenderia electrophaga</name>
    <dbReference type="NCBI Taxonomy" id="1748243"/>
    <lineage>
        <taxon>Bacteria</taxon>
        <taxon>Pseudomonadati</taxon>
        <taxon>Pseudomonadota</taxon>
        <taxon>Gammaproteobacteria</taxon>
        <taxon>Candidatus Tenderiales</taxon>
        <taxon>Candidatus Tenderiaceae</taxon>
        <taxon>Candidatus Tenderia</taxon>
    </lineage>
</organism>
<dbReference type="GO" id="GO:0016020">
    <property type="term" value="C:membrane"/>
    <property type="evidence" value="ECO:0007669"/>
    <property type="project" value="InterPro"/>
</dbReference>
<dbReference type="GO" id="GO:0044781">
    <property type="term" value="P:bacterial-type flagellum organization"/>
    <property type="evidence" value="ECO:0007669"/>
    <property type="project" value="InterPro"/>
</dbReference>
<proteinExistence type="predicted"/>
<sequence>LKTIAGVSVGQKERVVLVQIGERQILVGVAPGQVNMLYALEKGDEVSVSDDAPKSAFAEKFKQSLTRLEKK</sequence>
<keyword evidence="3" id="KW-0812">Transmembrane</keyword>
<keyword evidence="7" id="KW-0969">Cilium</keyword>